<evidence type="ECO:0000259" key="4">
    <source>
        <dbReference type="Pfam" id="PF16325"/>
    </source>
</evidence>
<keyword evidence="1" id="KW-0645">Protease</keyword>
<evidence type="ECO:0000313" key="6">
    <source>
        <dbReference type="Proteomes" id="UP001431532"/>
    </source>
</evidence>
<dbReference type="Pfam" id="PF16325">
    <property type="entry name" value="Peptidase_U32_C"/>
    <property type="match status" value="1"/>
</dbReference>
<keyword evidence="2" id="KW-0378">Hydrolase</keyword>
<accession>A0AAW6U9G1</accession>
<evidence type="ECO:0000256" key="2">
    <source>
        <dbReference type="ARBA" id="ARBA00022801"/>
    </source>
</evidence>
<dbReference type="Proteomes" id="UP001431532">
    <property type="component" value="Unassembled WGS sequence"/>
</dbReference>
<name>A0AAW6U9G1_9MOLU</name>
<evidence type="ECO:0000256" key="3">
    <source>
        <dbReference type="ARBA" id="ARBA00038374"/>
    </source>
</evidence>
<dbReference type="InterPro" id="IPR032525">
    <property type="entry name" value="Peptidase_U32_C"/>
</dbReference>
<reference evidence="5" key="1">
    <citation type="submission" date="2023-05" db="EMBL/GenBank/DDBJ databases">
        <title>Mariniplasma microaerophilum sp. nov., a novel anaerobic mollicute isolated from terrestrial mud volcano, Taman Peninsula, Russia.</title>
        <authorList>
            <person name="Khomyakova M.A."/>
            <person name="Merkel A.Y."/>
            <person name="Slobodkin A.I."/>
        </authorList>
    </citation>
    <scope>NUCLEOTIDE SEQUENCE</scope>
    <source>
        <strain evidence="5">M4Ah</strain>
    </source>
</reference>
<proteinExistence type="inferred from homology"/>
<dbReference type="AlphaFoldDB" id="A0AAW6U9G1"/>
<evidence type="ECO:0000256" key="1">
    <source>
        <dbReference type="ARBA" id="ARBA00022670"/>
    </source>
</evidence>
<dbReference type="Gene3D" id="2.40.30.10">
    <property type="entry name" value="Translation factors"/>
    <property type="match status" value="1"/>
</dbReference>
<organism evidence="5 6">
    <name type="scientific">Peloplasma aerotolerans</name>
    <dbReference type="NCBI Taxonomy" id="3044389"/>
    <lineage>
        <taxon>Bacteria</taxon>
        <taxon>Bacillati</taxon>
        <taxon>Mycoplasmatota</taxon>
        <taxon>Mollicutes</taxon>
        <taxon>Acholeplasmatales</taxon>
        <taxon>Acholeplasmataceae</taxon>
        <taxon>Peloplasma</taxon>
    </lineage>
</organism>
<comment type="similarity">
    <text evidence="3">Belongs to the peptidase U32 family.</text>
</comment>
<evidence type="ECO:0000313" key="5">
    <source>
        <dbReference type="EMBL" id="MDI6452304.1"/>
    </source>
</evidence>
<keyword evidence="6" id="KW-1185">Reference proteome</keyword>
<dbReference type="GO" id="GO:0006508">
    <property type="term" value="P:proteolysis"/>
    <property type="evidence" value="ECO:0007669"/>
    <property type="project" value="UniProtKB-KW"/>
</dbReference>
<dbReference type="GO" id="GO:0008233">
    <property type="term" value="F:peptidase activity"/>
    <property type="evidence" value="ECO:0007669"/>
    <property type="project" value="UniProtKB-KW"/>
</dbReference>
<feature type="domain" description="Peptidase family U32 C-terminal" evidence="4">
    <location>
        <begin position="309"/>
        <end position="390"/>
    </location>
</feature>
<dbReference type="PANTHER" id="PTHR30217:SF6">
    <property type="entry name" value="TRNA HYDROXYLATION PROTEIN P"/>
    <property type="match status" value="1"/>
</dbReference>
<dbReference type="EMBL" id="JASCXW010000003">
    <property type="protein sequence ID" value="MDI6452304.1"/>
    <property type="molecule type" value="Genomic_DNA"/>
</dbReference>
<protein>
    <submittedName>
        <fullName evidence="5">U32 family peptidase</fullName>
    </submittedName>
</protein>
<dbReference type="PANTHER" id="PTHR30217">
    <property type="entry name" value="PEPTIDASE U32 FAMILY"/>
    <property type="match status" value="1"/>
</dbReference>
<dbReference type="Pfam" id="PF01136">
    <property type="entry name" value="Peptidase_U32"/>
    <property type="match status" value="1"/>
</dbReference>
<sequence length="392" mass="44421">MVELLAPAGDLEKLKIALMYGADAVFIGGQNFSLRARASNFTLDDILDATTFAHERNKKVYVTTNIIPHNEDMDGLIEYLKALEQRNVDAIISASPFIIDMAIKHTSLEVHLSTQQSASNAESVNFWHQKGIKRIVLARELDKHQIRKLKKKTDADLEVFIHGGMCMSYSGRCSLSNNMTDRDANRGGCAHSCRWNYDLTVKGESVSDLSFSMSSKDLEALEQIPHLIDSGVSSLKIEGRMKSLHYIATVVSTYRKLIDEYEKAHEIKNFKPYMIDLQKAENRLASHGYLEGLPGVEQQLYNQRSEQPTQLFIGLVQDYDEKTQIATIEQRNYFENGTEVEVFSPNGEIKTFTVNDMKDLEGIDTPIARHPKQILKIKIPFGVEPYAMLRKR</sequence>
<dbReference type="InterPro" id="IPR001539">
    <property type="entry name" value="Peptidase_U32"/>
</dbReference>
<comment type="caution">
    <text evidence="5">The sequence shown here is derived from an EMBL/GenBank/DDBJ whole genome shotgun (WGS) entry which is preliminary data.</text>
</comment>
<gene>
    <name evidence="5" type="ORF">QJ521_01900</name>
</gene>
<dbReference type="InterPro" id="IPR051454">
    <property type="entry name" value="RNA/ubiquinone_mod_enzymes"/>
</dbReference>